<name>A0ACC1B7P1_9ROSI</name>
<dbReference type="Proteomes" id="UP001164250">
    <property type="component" value="Chromosome 6"/>
</dbReference>
<organism evidence="1 2">
    <name type="scientific">Pistacia atlantica</name>
    <dbReference type="NCBI Taxonomy" id="434234"/>
    <lineage>
        <taxon>Eukaryota</taxon>
        <taxon>Viridiplantae</taxon>
        <taxon>Streptophyta</taxon>
        <taxon>Embryophyta</taxon>
        <taxon>Tracheophyta</taxon>
        <taxon>Spermatophyta</taxon>
        <taxon>Magnoliopsida</taxon>
        <taxon>eudicotyledons</taxon>
        <taxon>Gunneridae</taxon>
        <taxon>Pentapetalae</taxon>
        <taxon>rosids</taxon>
        <taxon>malvids</taxon>
        <taxon>Sapindales</taxon>
        <taxon>Anacardiaceae</taxon>
        <taxon>Pistacia</taxon>
    </lineage>
</organism>
<proteinExistence type="predicted"/>
<reference evidence="2" key="1">
    <citation type="journal article" date="2023" name="G3 (Bethesda)">
        <title>Genome assembly and association tests identify interacting loci associated with vigor, precocity, and sex in interspecific pistachio rootstocks.</title>
        <authorList>
            <person name="Palmer W."/>
            <person name="Jacygrad E."/>
            <person name="Sagayaradj S."/>
            <person name="Cavanaugh K."/>
            <person name="Han R."/>
            <person name="Bertier L."/>
            <person name="Beede B."/>
            <person name="Kafkas S."/>
            <person name="Golino D."/>
            <person name="Preece J."/>
            <person name="Michelmore R."/>
        </authorList>
    </citation>
    <scope>NUCLEOTIDE SEQUENCE [LARGE SCALE GENOMIC DNA]</scope>
</reference>
<protein>
    <submittedName>
        <fullName evidence="1">Uncharacterized protein</fullName>
    </submittedName>
</protein>
<sequence>MEIGVVVGMELMGSTITGAFGVAAIAFLRAFGIHKPDWLIAFREGKGDLASDSRNRLFLGGVQEEASQFGKLEIHQGLKASLGKESSSNPVREFQHSRRKEGGGGRLERSLKMMFPTRFQG</sequence>
<accession>A0ACC1B7P1</accession>
<evidence type="ECO:0000313" key="1">
    <source>
        <dbReference type="EMBL" id="KAJ0094876.1"/>
    </source>
</evidence>
<keyword evidence="2" id="KW-1185">Reference proteome</keyword>
<evidence type="ECO:0000313" key="2">
    <source>
        <dbReference type="Proteomes" id="UP001164250"/>
    </source>
</evidence>
<comment type="caution">
    <text evidence="1">The sequence shown here is derived from an EMBL/GenBank/DDBJ whole genome shotgun (WGS) entry which is preliminary data.</text>
</comment>
<dbReference type="EMBL" id="CM047902">
    <property type="protein sequence ID" value="KAJ0094876.1"/>
    <property type="molecule type" value="Genomic_DNA"/>
</dbReference>
<gene>
    <name evidence="1" type="ORF">Patl1_15005</name>
</gene>